<dbReference type="Gene3D" id="3.90.780.10">
    <property type="entry name" value="5'-Nucleotidase, C-terminal domain"/>
    <property type="match status" value="1"/>
</dbReference>
<evidence type="ECO:0000256" key="1">
    <source>
        <dbReference type="ARBA" id="ARBA00022729"/>
    </source>
</evidence>
<dbReference type="InterPro" id="IPR008334">
    <property type="entry name" value="5'-Nucleotdase_C"/>
</dbReference>
<dbReference type="GO" id="GO:0030288">
    <property type="term" value="C:outer membrane-bounded periplasmic space"/>
    <property type="evidence" value="ECO:0007669"/>
    <property type="project" value="TreeGrafter"/>
</dbReference>
<feature type="domain" description="5'-Nucleotidase C-terminal" evidence="3">
    <location>
        <begin position="468"/>
        <end position="592"/>
    </location>
</feature>
<dbReference type="InterPro" id="IPR019546">
    <property type="entry name" value="TAT_signal_bac_arc"/>
</dbReference>
<feature type="domain" description="Calcineurin-like phosphoesterase" evidence="2">
    <location>
        <begin position="63"/>
        <end position="345"/>
    </location>
</feature>
<protein>
    <submittedName>
        <fullName evidence="4">Sulfur oxidation protein SoxB</fullName>
    </submittedName>
</protein>
<dbReference type="PANTHER" id="PTHR11575">
    <property type="entry name" value="5'-NUCLEOTIDASE-RELATED"/>
    <property type="match status" value="1"/>
</dbReference>
<dbReference type="InterPro" id="IPR006311">
    <property type="entry name" value="TAT_signal"/>
</dbReference>
<dbReference type="PANTHER" id="PTHR11575:SF42">
    <property type="entry name" value="SULFUR OXIDATION PROTEIN SOXB"/>
    <property type="match status" value="1"/>
</dbReference>
<dbReference type="SUPFAM" id="SSF55816">
    <property type="entry name" value="5'-nucleotidase (syn. UDP-sugar hydrolase), C-terminal domain"/>
    <property type="match status" value="1"/>
</dbReference>
<dbReference type="InterPro" id="IPR041829">
    <property type="entry name" value="SoxB_N"/>
</dbReference>
<dbReference type="PRINTS" id="PR01607">
    <property type="entry name" value="APYRASEFAMLY"/>
</dbReference>
<dbReference type="CDD" id="cd07411">
    <property type="entry name" value="MPP_SoxB_N"/>
    <property type="match status" value="1"/>
</dbReference>
<dbReference type="AlphaFoldDB" id="A0A3B0XUK2"/>
<organism evidence="4">
    <name type="scientific">hydrothermal vent metagenome</name>
    <dbReference type="NCBI Taxonomy" id="652676"/>
    <lineage>
        <taxon>unclassified sequences</taxon>
        <taxon>metagenomes</taxon>
        <taxon>ecological metagenomes</taxon>
    </lineage>
</organism>
<dbReference type="InterPro" id="IPR036907">
    <property type="entry name" value="5'-Nucleotdase_C_sf"/>
</dbReference>
<dbReference type="EMBL" id="UOFH01000364">
    <property type="protein sequence ID" value="VAW66977.1"/>
    <property type="molecule type" value="Genomic_DNA"/>
</dbReference>
<dbReference type="Pfam" id="PF10518">
    <property type="entry name" value="TAT_signal"/>
    <property type="match status" value="1"/>
</dbReference>
<dbReference type="SUPFAM" id="SSF56300">
    <property type="entry name" value="Metallo-dependent phosphatases"/>
    <property type="match status" value="1"/>
</dbReference>
<proteinExistence type="predicted"/>
<accession>A0A3B0XUK2</accession>
<gene>
    <name evidence="4" type="ORF">MNBD_GAMMA08-3025</name>
</gene>
<evidence type="ECO:0000313" key="4">
    <source>
        <dbReference type="EMBL" id="VAW66977.1"/>
    </source>
</evidence>
<evidence type="ECO:0000259" key="2">
    <source>
        <dbReference type="Pfam" id="PF00149"/>
    </source>
</evidence>
<dbReference type="PROSITE" id="PS51257">
    <property type="entry name" value="PROKAR_LIPOPROTEIN"/>
    <property type="match status" value="1"/>
</dbReference>
<keyword evidence="1" id="KW-0732">Signal</keyword>
<name>A0A3B0XUK2_9ZZZZ</name>
<dbReference type="Pfam" id="PF00149">
    <property type="entry name" value="Metallophos"/>
    <property type="match status" value="1"/>
</dbReference>
<evidence type="ECO:0000259" key="3">
    <source>
        <dbReference type="Pfam" id="PF02872"/>
    </source>
</evidence>
<dbReference type="Gene3D" id="3.60.21.10">
    <property type="match status" value="1"/>
</dbReference>
<dbReference type="GO" id="GO:0016787">
    <property type="term" value="F:hydrolase activity"/>
    <property type="evidence" value="ECO:0007669"/>
    <property type="project" value="InterPro"/>
</dbReference>
<dbReference type="InterPro" id="IPR006179">
    <property type="entry name" value="5_nucleotidase/apyrase"/>
</dbReference>
<dbReference type="GO" id="GO:0009166">
    <property type="term" value="P:nucleotide catabolic process"/>
    <property type="evidence" value="ECO:0007669"/>
    <property type="project" value="InterPro"/>
</dbReference>
<dbReference type="InterPro" id="IPR029052">
    <property type="entry name" value="Metallo-depent_PP-like"/>
</dbReference>
<dbReference type="PROSITE" id="PS51318">
    <property type="entry name" value="TAT"/>
    <property type="match status" value="1"/>
</dbReference>
<reference evidence="4" key="1">
    <citation type="submission" date="2018-06" db="EMBL/GenBank/DDBJ databases">
        <authorList>
            <person name="Zhirakovskaya E."/>
        </authorList>
    </citation>
    <scope>NUCLEOTIDE SEQUENCE</scope>
</reference>
<dbReference type="InterPro" id="IPR004843">
    <property type="entry name" value="Calcineurin-like_PHP"/>
</dbReference>
<dbReference type="Pfam" id="PF02872">
    <property type="entry name" value="5_nucleotid_C"/>
    <property type="match status" value="1"/>
</dbReference>
<dbReference type="Gene3D" id="6.10.140.570">
    <property type="match status" value="1"/>
</dbReference>
<sequence length="649" mass="71715">MPFLNRRSFLKFMGAAAATATLPAVTGCFDNSSSTPEAASVASKSLGTMPDGFYDVPMKGNVRILHITDVHGQLNPVYFREPNVNLGVGDAYGRPPHIVGNKLLEAMGFSPSTAESYAYTYLDFQAAAQAFGKTGGFAQIKSLLNQLRSTAGGKQNTLTIDGGDLWQGSGTALWTRGVDMVEASNIMGLDVMVGHWEFTYKENEVLSNVALFKGDFIGQNVRVKDDSLFGDEYPTLVEKFDGSGLFDEDTGHAFRPYVIKEINGARICIVGQAFPRTANANPQEFFPDWSFGLREDDMIELVKKIKVDEKPDAIVLLSHNGMDVDIKMAERVPGLNAVFGGHTHDGIPKPIKVKNVEGGTCLVTNAGSNGKFVGVMDFDIQNGEIKSIDYKMLPVITNWLPADKEMQAYLDQLRETVYDKNVVESRLQKYFYNEKRVGKTYKEILDEKLAIADRLLYRRGNFMGTWDQILCNALRAEHGSDVAMSAGVRWGTTTLKGDWITMEDVMTQCAITYGETYATEMSGRDLLRILEGVADNLFDVDPYLQSGGDMVRVGGMDYTIDPSKPLYQRITDAKLDNGHTIEPDRMYQVSGWATVGTAPNGRLMWDVVHDYILQNRGKDNVLRLPKINHPTIVGMKNNPGVADYPGKIS</sequence>